<reference evidence="3" key="2">
    <citation type="submission" date="2015-10" db="EMBL/GenBank/DDBJ databases">
        <title>Improved Draft Genome Sequence of Clostridium pasteurianum Strain ATCC 6013 (DSM 525) Using a Hybrid Next-Generation Sequencing Approach.</title>
        <authorList>
            <person name="Pyne M.E."/>
            <person name="Utturkar S.M."/>
            <person name="Brown S.D."/>
            <person name="Moo-Young M."/>
            <person name="Chung D.A."/>
            <person name="Chou P.C."/>
        </authorList>
    </citation>
    <scope>NUCLEOTIDE SEQUENCE</scope>
    <source>
        <strain evidence="3">ATCC 6013</strain>
    </source>
</reference>
<dbReference type="GeneID" id="93072887"/>
<dbReference type="KEGG" id="cpae:CPAST_c06690"/>
<dbReference type="InterPro" id="IPR001173">
    <property type="entry name" value="Glyco_trans_2-like"/>
</dbReference>
<evidence type="ECO:0000313" key="2">
    <source>
        <dbReference type="EMBL" id="AJA50757.1"/>
    </source>
</evidence>
<reference evidence="3 4" key="3">
    <citation type="journal article" name="Genome Announc.">
        <title>Improved Draft Genome Sequence of Clostridium pasteurianum Strain ATCC 6013 (DSM 525) Using a Hybrid Next-Generation Sequencing Approach.</title>
        <authorList>
            <person name="Pyne M.E."/>
            <person name="Utturkar S."/>
            <person name="Brown S.D."/>
            <person name="Moo-Young M."/>
            <person name="Chung D.A."/>
            <person name="Chou C.P."/>
        </authorList>
    </citation>
    <scope>NUCLEOTIDE SEQUENCE [LARGE SCALE GENOMIC DNA]</scope>
    <source>
        <strain evidence="3 4">ATCC 6013</strain>
    </source>
</reference>
<name>A0A0H3J0A8_CLOPA</name>
<dbReference type="EMBL" id="JPGY02000001">
    <property type="protein sequence ID" value="KRU13233.1"/>
    <property type="molecule type" value="Genomic_DNA"/>
</dbReference>
<evidence type="ECO:0000313" key="5">
    <source>
        <dbReference type="Proteomes" id="UP000030905"/>
    </source>
</evidence>
<accession>A0A0H3J0A8</accession>
<keyword evidence="5" id="KW-1185">Reference proteome</keyword>
<proteinExistence type="predicted"/>
<dbReference type="GO" id="GO:0016758">
    <property type="term" value="F:hexosyltransferase activity"/>
    <property type="evidence" value="ECO:0007669"/>
    <property type="project" value="UniProtKB-ARBA"/>
</dbReference>
<gene>
    <name evidence="2" type="primary">epsJ</name>
    <name evidence="2" type="ORF">CLPA_c06690</name>
    <name evidence="3" type="ORF">CP6013_02481</name>
</gene>
<sequence>MVKISVIVPVYNVEQYLEQCLTSIVNQTMKDIEIIAVNDGSTDNSLNIIKEFAGKYSNLVLLDKENGGLSSARNFGMEHAKGEFISFVDSDDFIEENMLEDLYNLAKKHEADMVVSKIKLYEGSKVTSIIPKAQYTKNILNREEAISEFLKTNITGHAWNKLYRRELFHIGHIKYPEGLLYEDIPTTLQLIAMGKKIVLTEDSFYYYRQRENAITKKISYKAVKDHFAVIEFVDNYIKKLDLDKNTKFYLKEFIVNELSYNYKLLIRYYLFTLNRDKIEDEQESLIIKRCRSINLLKYIFSLRVNKKILLKAILIDLNLYKFYVVRGGKYET</sequence>
<dbReference type="AlphaFoldDB" id="A0A0H3J0A8"/>
<dbReference type="InterPro" id="IPR029044">
    <property type="entry name" value="Nucleotide-diphossugar_trans"/>
</dbReference>
<protein>
    <submittedName>
        <fullName evidence="3">Glycosyl transferase family 2</fullName>
    </submittedName>
    <submittedName>
        <fullName evidence="2">Putative glycosyltransferase EpsJ</fullName>
        <ecNumber evidence="2">2.4.-.-</ecNumber>
    </submittedName>
</protein>
<dbReference type="Gene3D" id="3.90.550.10">
    <property type="entry name" value="Spore Coat Polysaccharide Biosynthesis Protein SpsA, Chain A"/>
    <property type="match status" value="1"/>
</dbReference>
<dbReference type="CDD" id="cd00761">
    <property type="entry name" value="Glyco_tranf_GTA_type"/>
    <property type="match status" value="1"/>
</dbReference>
<dbReference type="PATRIC" id="fig|1262449.3.peg.2905"/>
<dbReference type="Proteomes" id="UP000028042">
    <property type="component" value="Unassembled WGS sequence"/>
</dbReference>
<dbReference type="EMBL" id="CP009268">
    <property type="protein sequence ID" value="AJA50757.1"/>
    <property type="molecule type" value="Genomic_DNA"/>
</dbReference>
<organism evidence="2 5">
    <name type="scientific">Clostridium pasteurianum DSM 525 = ATCC 6013</name>
    <dbReference type="NCBI Taxonomy" id="1262449"/>
    <lineage>
        <taxon>Bacteria</taxon>
        <taxon>Bacillati</taxon>
        <taxon>Bacillota</taxon>
        <taxon>Clostridia</taxon>
        <taxon>Eubacteriales</taxon>
        <taxon>Clostridiaceae</taxon>
        <taxon>Clostridium</taxon>
    </lineage>
</organism>
<keyword evidence="2" id="KW-0808">Transferase</keyword>
<feature type="domain" description="Glycosyltransferase 2-like" evidence="1">
    <location>
        <begin position="5"/>
        <end position="168"/>
    </location>
</feature>
<evidence type="ECO:0000313" key="4">
    <source>
        <dbReference type="Proteomes" id="UP000028042"/>
    </source>
</evidence>
<dbReference type="EC" id="2.4.-.-" evidence="2"/>
<dbReference type="PANTHER" id="PTHR22916:SF3">
    <property type="entry name" value="UDP-GLCNAC:BETAGAL BETA-1,3-N-ACETYLGLUCOSAMINYLTRANSFERASE-LIKE PROTEIN 1"/>
    <property type="match status" value="1"/>
</dbReference>
<dbReference type="KEGG" id="cpat:CLPA_c06690"/>
<dbReference type="eggNOG" id="COG1216">
    <property type="taxonomic scope" value="Bacteria"/>
</dbReference>
<dbReference type="SUPFAM" id="SSF53448">
    <property type="entry name" value="Nucleotide-diphospho-sugar transferases"/>
    <property type="match status" value="1"/>
</dbReference>
<evidence type="ECO:0000259" key="1">
    <source>
        <dbReference type="Pfam" id="PF00535"/>
    </source>
</evidence>
<keyword evidence="2" id="KW-0328">Glycosyltransferase</keyword>
<reference evidence="2 5" key="1">
    <citation type="journal article" date="2015" name="Genome Announc.">
        <title>Complete Genome Sequence of the Nitrogen-Fixing and Solvent-Producing Clostridium pasteurianum DSM 525.</title>
        <authorList>
            <person name="Poehlein A."/>
            <person name="Grosse-Honebrink A."/>
            <person name="Zhang Y."/>
            <person name="Minton N.P."/>
            <person name="Daniel R."/>
        </authorList>
    </citation>
    <scope>NUCLEOTIDE SEQUENCE [LARGE SCALE GENOMIC DNA]</scope>
    <source>
        <strain evidence="2">DSM 525</strain>
        <strain evidence="5">DSM 525 / ATCC 6013</strain>
    </source>
</reference>
<evidence type="ECO:0000313" key="3">
    <source>
        <dbReference type="EMBL" id="KRU13233.1"/>
    </source>
</evidence>
<dbReference type="PANTHER" id="PTHR22916">
    <property type="entry name" value="GLYCOSYLTRANSFERASE"/>
    <property type="match status" value="1"/>
</dbReference>
<dbReference type="RefSeq" id="WP_004455518.1">
    <property type="nucleotide sequence ID" value="NZ_ANZB01000010.1"/>
</dbReference>
<dbReference type="Proteomes" id="UP000030905">
    <property type="component" value="Chromosome"/>
</dbReference>
<dbReference type="Pfam" id="PF00535">
    <property type="entry name" value="Glycos_transf_2"/>
    <property type="match status" value="1"/>
</dbReference>